<evidence type="ECO:0000259" key="2">
    <source>
        <dbReference type="PROSITE" id="PS50943"/>
    </source>
</evidence>
<dbReference type="SUPFAM" id="SSF47413">
    <property type="entry name" value="lambda repressor-like DNA-binding domains"/>
    <property type="match status" value="1"/>
</dbReference>
<keyword evidence="4" id="KW-1185">Reference proteome</keyword>
<dbReference type="InterPro" id="IPR001387">
    <property type="entry name" value="Cro/C1-type_HTH"/>
</dbReference>
<protein>
    <submittedName>
        <fullName evidence="3">MutR family transcriptional regulator</fullName>
    </submittedName>
</protein>
<dbReference type="EMBL" id="PNHQ01000008">
    <property type="protein sequence ID" value="PMC79878.1"/>
    <property type="molecule type" value="Genomic_DNA"/>
</dbReference>
<evidence type="ECO:0000256" key="1">
    <source>
        <dbReference type="SAM" id="MobiDB-lite"/>
    </source>
</evidence>
<proteinExistence type="predicted"/>
<feature type="domain" description="HTH cro/C1-type" evidence="2">
    <location>
        <begin position="8"/>
        <end position="60"/>
    </location>
</feature>
<dbReference type="AlphaFoldDB" id="A0A2N6UE75"/>
<dbReference type="GO" id="GO:0003677">
    <property type="term" value="F:DNA binding"/>
    <property type="evidence" value="ECO:0007669"/>
    <property type="project" value="InterPro"/>
</dbReference>
<evidence type="ECO:0000313" key="3">
    <source>
        <dbReference type="EMBL" id="PMC79878.1"/>
    </source>
</evidence>
<name>A0A2N6UE75_9LACT</name>
<evidence type="ECO:0000313" key="4">
    <source>
        <dbReference type="Proteomes" id="UP000235701"/>
    </source>
</evidence>
<dbReference type="PROSITE" id="PS50943">
    <property type="entry name" value="HTH_CROC1"/>
    <property type="match status" value="1"/>
</dbReference>
<dbReference type="InterPro" id="IPR010057">
    <property type="entry name" value="Transcription_activator_Rgg_C"/>
</dbReference>
<dbReference type="Gene3D" id="1.25.40.400">
    <property type="match status" value="1"/>
</dbReference>
<dbReference type="InterPro" id="IPR010982">
    <property type="entry name" value="Lambda_DNA-bd_dom_sf"/>
</dbReference>
<sequence length="308" mass="35305">MNIGSIYRDLRTERGLTLKDATTGEISYSQLSKFERGESSITIHHLVNLVHNLGISFSEFIAAIEKFDSPYKLYIEEIDSAYKQGDIDALKMIIQTHEKLYLETNQVLFRYNAIMTKLLLNDLTEVEIAEADKEAISDYILNCSIWTTYEVILLGNSLRGLTMSLQDLLVYEMVKKLPTLQETDVIKNHLLSILINVCFDRLRSGRTEEVKDIVAKVQPELSTNAYYFKNRLLFLDGLIQMIEGQSDEGLSKCHKAIQVFELFDPPFAKMHRDELACYQTIFTISVSQDSQNGERSNSHIVSSKEPRR</sequence>
<reference evidence="3 4" key="1">
    <citation type="submission" date="2017-09" db="EMBL/GenBank/DDBJ databases">
        <title>Bacterial strain isolated from the female urinary microbiota.</title>
        <authorList>
            <person name="Thomas-White K."/>
            <person name="Kumar N."/>
            <person name="Forster S."/>
            <person name="Putonti C."/>
            <person name="Lawley T."/>
            <person name="Wolfe A.J."/>
        </authorList>
    </citation>
    <scope>NUCLEOTIDE SEQUENCE [LARGE SCALE GENOMIC DNA]</scope>
    <source>
        <strain evidence="3 4">UMB0240</strain>
    </source>
</reference>
<dbReference type="OrthoDB" id="2310942at2"/>
<dbReference type="Proteomes" id="UP000235701">
    <property type="component" value="Unassembled WGS sequence"/>
</dbReference>
<feature type="compositionally biased region" description="Polar residues" evidence="1">
    <location>
        <begin position="289"/>
        <end position="301"/>
    </location>
</feature>
<dbReference type="Gene3D" id="1.10.260.40">
    <property type="entry name" value="lambda repressor-like DNA-binding domains"/>
    <property type="match status" value="1"/>
</dbReference>
<dbReference type="RefSeq" id="WP_102199103.1">
    <property type="nucleotide sequence ID" value="NZ_PNHQ01000008.1"/>
</dbReference>
<dbReference type="NCBIfam" id="TIGR01716">
    <property type="entry name" value="RGG_Cterm"/>
    <property type="match status" value="1"/>
</dbReference>
<dbReference type="Pfam" id="PF21259">
    <property type="entry name" value="Rgg_C"/>
    <property type="match status" value="1"/>
</dbReference>
<accession>A0A2N6UE75</accession>
<dbReference type="CDD" id="cd00093">
    <property type="entry name" value="HTH_XRE"/>
    <property type="match status" value="1"/>
</dbReference>
<dbReference type="PANTHER" id="PTHR37038">
    <property type="entry name" value="TRANSCRIPTIONAL REGULATOR-RELATED"/>
    <property type="match status" value="1"/>
</dbReference>
<dbReference type="SMART" id="SM00530">
    <property type="entry name" value="HTH_XRE"/>
    <property type="match status" value="1"/>
</dbReference>
<comment type="caution">
    <text evidence="3">The sequence shown here is derived from an EMBL/GenBank/DDBJ whole genome shotgun (WGS) entry which is preliminary data.</text>
</comment>
<organism evidence="3 4">
    <name type="scientific">Aerococcus viridans</name>
    <dbReference type="NCBI Taxonomy" id="1377"/>
    <lineage>
        <taxon>Bacteria</taxon>
        <taxon>Bacillati</taxon>
        <taxon>Bacillota</taxon>
        <taxon>Bacilli</taxon>
        <taxon>Lactobacillales</taxon>
        <taxon>Aerococcaceae</taxon>
        <taxon>Aerococcus</taxon>
    </lineage>
</organism>
<gene>
    <name evidence="3" type="ORF">CJ191_04495</name>
</gene>
<feature type="region of interest" description="Disordered" evidence="1">
    <location>
        <begin position="289"/>
        <end position="308"/>
    </location>
</feature>
<dbReference type="PANTHER" id="PTHR37038:SF12">
    <property type="entry name" value="TRANSCRIPTIONAL REGULATOR"/>
    <property type="match status" value="1"/>
</dbReference>
<dbReference type="Pfam" id="PF01381">
    <property type="entry name" value="HTH_3"/>
    <property type="match status" value="1"/>
</dbReference>
<dbReference type="InterPro" id="IPR053163">
    <property type="entry name" value="HTH-type_regulator_Rgg"/>
</dbReference>